<evidence type="ECO:0000313" key="2">
    <source>
        <dbReference type="EMBL" id="KIY64913.1"/>
    </source>
</evidence>
<dbReference type="AlphaFoldDB" id="A0A0D7B2U1"/>
<proteinExistence type="predicted"/>
<feature type="compositionally biased region" description="Low complexity" evidence="1">
    <location>
        <begin position="198"/>
        <end position="243"/>
    </location>
</feature>
<evidence type="ECO:0000313" key="3">
    <source>
        <dbReference type="Proteomes" id="UP000054007"/>
    </source>
</evidence>
<organism evidence="2 3">
    <name type="scientific">Cylindrobasidium torrendii FP15055 ss-10</name>
    <dbReference type="NCBI Taxonomy" id="1314674"/>
    <lineage>
        <taxon>Eukaryota</taxon>
        <taxon>Fungi</taxon>
        <taxon>Dikarya</taxon>
        <taxon>Basidiomycota</taxon>
        <taxon>Agaricomycotina</taxon>
        <taxon>Agaricomycetes</taxon>
        <taxon>Agaricomycetidae</taxon>
        <taxon>Agaricales</taxon>
        <taxon>Marasmiineae</taxon>
        <taxon>Physalacriaceae</taxon>
        <taxon>Cylindrobasidium</taxon>
    </lineage>
</organism>
<accession>A0A0D7B2U1</accession>
<dbReference type="EMBL" id="KN880613">
    <property type="protein sequence ID" value="KIY64913.1"/>
    <property type="molecule type" value="Genomic_DNA"/>
</dbReference>
<feature type="region of interest" description="Disordered" evidence="1">
    <location>
        <begin position="198"/>
        <end position="283"/>
    </location>
</feature>
<dbReference type="OrthoDB" id="2962802at2759"/>
<dbReference type="Proteomes" id="UP000054007">
    <property type="component" value="Unassembled WGS sequence"/>
</dbReference>
<reference evidence="2 3" key="1">
    <citation type="journal article" date="2015" name="Fungal Genet. Biol.">
        <title>Evolution of novel wood decay mechanisms in Agaricales revealed by the genome sequences of Fistulina hepatica and Cylindrobasidium torrendii.</title>
        <authorList>
            <person name="Floudas D."/>
            <person name="Held B.W."/>
            <person name="Riley R."/>
            <person name="Nagy L.G."/>
            <person name="Koehler G."/>
            <person name="Ransdell A.S."/>
            <person name="Younus H."/>
            <person name="Chow J."/>
            <person name="Chiniquy J."/>
            <person name="Lipzen A."/>
            <person name="Tritt A."/>
            <person name="Sun H."/>
            <person name="Haridas S."/>
            <person name="LaButti K."/>
            <person name="Ohm R.A."/>
            <person name="Kues U."/>
            <person name="Blanchette R.A."/>
            <person name="Grigoriev I.V."/>
            <person name="Minto R.E."/>
            <person name="Hibbett D.S."/>
        </authorList>
    </citation>
    <scope>NUCLEOTIDE SEQUENCE [LARGE SCALE GENOMIC DNA]</scope>
    <source>
        <strain evidence="2 3">FP15055 ss-10</strain>
    </source>
</reference>
<protein>
    <submittedName>
        <fullName evidence="2">Uncharacterized protein</fullName>
    </submittedName>
</protein>
<keyword evidence="3" id="KW-1185">Reference proteome</keyword>
<sequence length="283" mass="31864">MLYRAEDVSLSDTFSSDVVQVQVAPPDGGCIRALESYGGLHQHELRKFRLSPLNNLQVQPGMAQLFQPVRIAFIPAEETLRKILELYKMNRFCPIPERQRFDEVPHLQTSTYMLGVTPYFKRDLFTRHPLTGKVTRHRHPYTALPKFTLPIHPCIAVLTASYLVGLCSDAPPVSETLLAIVRLYAFDMFWARIPKYPSAKSVSGTSRTSSSNSSQSSMSSHCSTQSSHTSCSSRTSPSSSSNARRSEKRRLDVDSTVTLPGLRSHHNDAQSNDANPRRRRYPR</sequence>
<name>A0A0D7B2U1_9AGAR</name>
<gene>
    <name evidence="2" type="ORF">CYLTODRAFT_424806</name>
</gene>
<evidence type="ECO:0000256" key="1">
    <source>
        <dbReference type="SAM" id="MobiDB-lite"/>
    </source>
</evidence>